<evidence type="ECO:0000313" key="8">
    <source>
        <dbReference type="EMBL" id="ALA60401.1"/>
    </source>
</evidence>
<dbReference type="SUPFAM" id="SSF52172">
    <property type="entry name" value="CheY-like"/>
    <property type="match status" value="1"/>
</dbReference>
<feature type="domain" description="Response regulatory" evidence="7">
    <location>
        <begin position="5"/>
        <end position="119"/>
    </location>
</feature>
<dbReference type="EMBL" id="CP011801">
    <property type="protein sequence ID" value="ALA60401.1"/>
    <property type="molecule type" value="Genomic_DNA"/>
</dbReference>
<evidence type="ECO:0000256" key="5">
    <source>
        <dbReference type="PROSITE-ProRule" id="PRU00169"/>
    </source>
</evidence>
<dbReference type="PROSITE" id="PS50043">
    <property type="entry name" value="HTH_LUXR_2"/>
    <property type="match status" value="1"/>
</dbReference>
<dbReference type="PANTHER" id="PTHR43214">
    <property type="entry name" value="TWO-COMPONENT RESPONSE REGULATOR"/>
    <property type="match status" value="1"/>
</dbReference>
<dbReference type="SMART" id="SM00448">
    <property type="entry name" value="REC"/>
    <property type="match status" value="1"/>
</dbReference>
<dbReference type="OrthoDB" id="9780312at2"/>
<evidence type="ECO:0000313" key="9">
    <source>
        <dbReference type="Proteomes" id="UP000069205"/>
    </source>
</evidence>
<dbReference type="InterPro" id="IPR039420">
    <property type="entry name" value="WalR-like"/>
</dbReference>
<dbReference type="PATRIC" id="fig|42253.5.peg.3963"/>
<dbReference type="SMART" id="SM00421">
    <property type="entry name" value="HTH_LUXR"/>
    <property type="match status" value="1"/>
</dbReference>
<sequence>MSKPRILLGDDHALVLEGFRRILEGQYELVGTAADGRALVDAAKRLQPDIVILDVSMPMLNGINAAAQIRKLNPAIKIIVVTMHADTDYVRSAFEAGASAYVLKRSAVDELEQAIRAVIAGHSYITPLITKDLLDVFLAKASEKPGGTDGLTLRQREVLQLLAEGRTAKEIANVLNISSRTVEFHKGQILDQLNLHTTADLIKYAVTHGIVAPS</sequence>
<keyword evidence="2" id="KW-0805">Transcription regulation</keyword>
<dbReference type="InterPro" id="IPR001789">
    <property type="entry name" value="Sig_transdc_resp-reg_receiver"/>
</dbReference>
<dbReference type="KEGG" id="nmv:NITMOv2_4017"/>
<dbReference type="STRING" id="42253.NITMOv2_4017"/>
<evidence type="ECO:0000256" key="1">
    <source>
        <dbReference type="ARBA" id="ARBA00022553"/>
    </source>
</evidence>
<dbReference type="RefSeq" id="WP_053381269.1">
    <property type="nucleotide sequence ID" value="NZ_CP011801.1"/>
</dbReference>
<name>A0A0K2GHK1_NITMO</name>
<keyword evidence="1 5" id="KW-0597">Phosphoprotein</keyword>
<dbReference type="Gene3D" id="3.40.50.2300">
    <property type="match status" value="1"/>
</dbReference>
<dbReference type="PANTHER" id="PTHR43214:SF41">
    <property type="entry name" value="NITRATE_NITRITE RESPONSE REGULATOR PROTEIN NARP"/>
    <property type="match status" value="1"/>
</dbReference>
<dbReference type="InterPro" id="IPR000792">
    <property type="entry name" value="Tscrpt_reg_LuxR_C"/>
</dbReference>
<keyword evidence="3" id="KW-0238">DNA-binding</keyword>
<dbReference type="Proteomes" id="UP000069205">
    <property type="component" value="Chromosome"/>
</dbReference>
<feature type="modified residue" description="4-aspartylphosphate" evidence="5">
    <location>
        <position position="54"/>
    </location>
</feature>
<dbReference type="CDD" id="cd17535">
    <property type="entry name" value="REC_NarL-like"/>
    <property type="match status" value="1"/>
</dbReference>
<gene>
    <name evidence="8" type="ORF">NITMOv2_4017</name>
</gene>
<feature type="domain" description="HTH luxR-type" evidence="6">
    <location>
        <begin position="144"/>
        <end position="209"/>
    </location>
</feature>
<reference evidence="8 9" key="1">
    <citation type="journal article" date="2015" name="Proc. Natl. Acad. Sci. U.S.A.">
        <title>Expanded metabolic versatility of ubiquitous nitrite-oxidizing bacteria from the genus Nitrospira.</title>
        <authorList>
            <person name="Koch H."/>
            <person name="Lucker S."/>
            <person name="Albertsen M."/>
            <person name="Kitzinger K."/>
            <person name="Herbold C."/>
            <person name="Spieck E."/>
            <person name="Nielsen P.H."/>
            <person name="Wagner M."/>
            <person name="Daims H."/>
        </authorList>
    </citation>
    <scope>NUCLEOTIDE SEQUENCE [LARGE SCALE GENOMIC DNA]</scope>
    <source>
        <strain evidence="8 9">NSP M-1</strain>
    </source>
</reference>
<organism evidence="8 9">
    <name type="scientific">Nitrospira moscoviensis</name>
    <dbReference type="NCBI Taxonomy" id="42253"/>
    <lineage>
        <taxon>Bacteria</taxon>
        <taxon>Pseudomonadati</taxon>
        <taxon>Nitrospirota</taxon>
        <taxon>Nitrospiria</taxon>
        <taxon>Nitrospirales</taxon>
        <taxon>Nitrospiraceae</taxon>
        <taxon>Nitrospira</taxon>
    </lineage>
</organism>
<accession>A0A0K2GHK1</accession>
<dbReference type="Pfam" id="PF00196">
    <property type="entry name" value="GerE"/>
    <property type="match status" value="1"/>
</dbReference>
<evidence type="ECO:0000256" key="2">
    <source>
        <dbReference type="ARBA" id="ARBA00023015"/>
    </source>
</evidence>
<evidence type="ECO:0000259" key="6">
    <source>
        <dbReference type="PROSITE" id="PS50043"/>
    </source>
</evidence>
<dbReference type="PRINTS" id="PR00038">
    <property type="entry name" value="HTHLUXR"/>
</dbReference>
<dbReference type="SUPFAM" id="SSF46894">
    <property type="entry name" value="C-terminal effector domain of the bipartite response regulators"/>
    <property type="match status" value="1"/>
</dbReference>
<dbReference type="PROSITE" id="PS50110">
    <property type="entry name" value="RESPONSE_REGULATORY"/>
    <property type="match status" value="1"/>
</dbReference>
<dbReference type="GO" id="GO:0003677">
    <property type="term" value="F:DNA binding"/>
    <property type="evidence" value="ECO:0007669"/>
    <property type="project" value="UniProtKB-KW"/>
</dbReference>
<dbReference type="InterPro" id="IPR058245">
    <property type="entry name" value="NreC/VraR/RcsB-like_REC"/>
</dbReference>
<dbReference type="InterPro" id="IPR011006">
    <property type="entry name" value="CheY-like_superfamily"/>
</dbReference>
<dbReference type="InterPro" id="IPR016032">
    <property type="entry name" value="Sig_transdc_resp-reg_C-effctor"/>
</dbReference>
<evidence type="ECO:0000256" key="4">
    <source>
        <dbReference type="ARBA" id="ARBA00023163"/>
    </source>
</evidence>
<evidence type="ECO:0000256" key="3">
    <source>
        <dbReference type="ARBA" id="ARBA00023125"/>
    </source>
</evidence>
<dbReference type="GO" id="GO:0000160">
    <property type="term" value="P:phosphorelay signal transduction system"/>
    <property type="evidence" value="ECO:0007669"/>
    <property type="project" value="InterPro"/>
</dbReference>
<keyword evidence="9" id="KW-1185">Reference proteome</keyword>
<dbReference type="AlphaFoldDB" id="A0A0K2GHK1"/>
<dbReference type="CDD" id="cd06170">
    <property type="entry name" value="LuxR_C_like"/>
    <property type="match status" value="1"/>
</dbReference>
<evidence type="ECO:0000259" key="7">
    <source>
        <dbReference type="PROSITE" id="PS50110"/>
    </source>
</evidence>
<dbReference type="Pfam" id="PF00072">
    <property type="entry name" value="Response_reg"/>
    <property type="match status" value="1"/>
</dbReference>
<protein>
    <submittedName>
        <fullName evidence="8">Response regulator, LuxR family</fullName>
    </submittedName>
</protein>
<keyword evidence="4" id="KW-0804">Transcription</keyword>
<proteinExistence type="predicted"/>
<dbReference type="GO" id="GO:0006355">
    <property type="term" value="P:regulation of DNA-templated transcription"/>
    <property type="evidence" value="ECO:0007669"/>
    <property type="project" value="InterPro"/>
</dbReference>